<dbReference type="FunFam" id="1.10.260.30:FF:000006">
    <property type="entry name" value="Signal recognition particle subunit SRP54"/>
    <property type="match status" value="1"/>
</dbReference>
<evidence type="ECO:0000256" key="3">
    <source>
        <dbReference type="ARBA" id="ARBA00022490"/>
    </source>
</evidence>
<dbReference type="Pfam" id="PF02881">
    <property type="entry name" value="SRP54_N"/>
    <property type="match status" value="1"/>
</dbReference>
<dbReference type="SUPFAM" id="SSF47364">
    <property type="entry name" value="Domain of the SRP/SRP receptor G-proteins"/>
    <property type="match status" value="1"/>
</dbReference>
<dbReference type="GO" id="GO:0005525">
    <property type="term" value="F:GTP binding"/>
    <property type="evidence" value="ECO:0007669"/>
    <property type="project" value="UniProtKB-KW"/>
</dbReference>
<protein>
    <recommendedName>
        <fullName evidence="11">signal-recognition-particle GTPase</fullName>
        <ecNumber evidence="11">3.6.5.4</ecNumber>
    </recommendedName>
    <alternativeName>
        <fullName evidence="10">Signal recognition particle 54 kDa protein homolog</fullName>
    </alternativeName>
</protein>
<dbReference type="InterPro" id="IPR003593">
    <property type="entry name" value="AAA+_ATPase"/>
</dbReference>
<evidence type="ECO:0000256" key="4">
    <source>
        <dbReference type="ARBA" id="ARBA00022741"/>
    </source>
</evidence>
<feature type="compositionally biased region" description="Low complexity" evidence="13">
    <location>
        <begin position="483"/>
        <end position="494"/>
    </location>
</feature>
<dbReference type="SMART" id="SM00963">
    <property type="entry name" value="SRP54_N"/>
    <property type="match status" value="1"/>
</dbReference>
<dbReference type="GO" id="GO:0030942">
    <property type="term" value="F:endoplasmic reticulum signal peptide binding"/>
    <property type="evidence" value="ECO:0007669"/>
    <property type="project" value="TreeGrafter"/>
</dbReference>
<dbReference type="FunFam" id="3.40.50.300:FF:000022">
    <property type="entry name" value="Signal recognition particle 54 kDa subunit"/>
    <property type="match status" value="1"/>
</dbReference>
<feature type="region of interest" description="Disordered" evidence="13">
    <location>
        <begin position="418"/>
        <end position="438"/>
    </location>
</feature>
<dbReference type="PROSITE" id="PS00300">
    <property type="entry name" value="SRP54"/>
    <property type="match status" value="1"/>
</dbReference>
<dbReference type="PANTHER" id="PTHR11564">
    <property type="entry name" value="SIGNAL RECOGNITION PARTICLE 54K PROTEIN SRP54"/>
    <property type="match status" value="1"/>
</dbReference>
<dbReference type="AlphaFoldDB" id="A0A5B0Q9A0"/>
<dbReference type="Gene3D" id="3.40.50.300">
    <property type="entry name" value="P-loop containing nucleotide triphosphate hydrolases"/>
    <property type="match status" value="1"/>
</dbReference>
<dbReference type="GO" id="GO:0006616">
    <property type="term" value="P:SRP-dependent cotranslational protein targeting to membrane, translocation"/>
    <property type="evidence" value="ECO:0007669"/>
    <property type="project" value="TreeGrafter"/>
</dbReference>
<keyword evidence="5" id="KW-0378">Hydrolase</keyword>
<evidence type="ECO:0000256" key="5">
    <source>
        <dbReference type="ARBA" id="ARBA00022801"/>
    </source>
</evidence>
<dbReference type="HAMAP" id="MF_00306">
    <property type="entry name" value="SRP54"/>
    <property type="match status" value="1"/>
</dbReference>
<comment type="subcellular location">
    <subcellularLocation>
        <location evidence="1">Cytoplasm</location>
    </subcellularLocation>
</comment>
<keyword evidence="4" id="KW-0547">Nucleotide-binding</keyword>
<evidence type="ECO:0000259" key="14">
    <source>
        <dbReference type="PROSITE" id="PS00300"/>
    </source>
</evidence>
<keyword evidence="8" id="KW-0733">Signal recognition particle</keyword>
<evidence type="ECO:0000313" key="15">
    <source>
        <dbReference type="EMBL" id="KAA1109747.1"/>
    </source>
</evidence>
<proteinExistence type="inferred from homology"/>
<dbReference type="GO" id="GO:0003924">
    <property type="term" value="F:GTPase activity"/>
    <property type="evidence" value="ECO:0007669"/>
    <property type="project" value="InterPro"/>
</dbReference>
<evidence type="ECO:0000256" key="7">
    <source>
        <dbReference type="ARBA" id="ARBA00023134"/>
    </source>
</evidence>
<name>A0A5B0Q9A0_PUCGR</name>
<reference evidence="15 16" key="1">
    <citation type="submission" date="2019-05" db="EMBL/GenBank/DDBJ databases">
        <title>Emergence of the Ug99 lineage of the wheat stem rust pathogen through somatic hybridization.</title>
        <authorList>
            <person name="Li F."/>
            <person name="Upadhyaya N.M."/>
            <person name="Sperschneider J."/>
            <person name="Matny O."/>
            <person name="Nguyen-Phuc H."/>
            <person name="Mago R."/>
            <person name="Raley C."/>
            <person name="Miller M.E."/>
            <person name="Silverstein K.A.T."/>
            <person name="Henningsen E."/>
            <person name="Hirsch C.D."/>
            <person name="Visser B."/>
            <person name="Pretorius Z.A."/>
            <person name="Steffenson B.J."/>
            <person name="Schwessinger B."/>
            <person name="Dodds P.N."/>
            <person name="Figueroa M."/>
        </authorList>
    </citation>
    <scope>NUCLEOTIDE SEQUENCE [LARGE SCALE GENOMIC DNA]</scope>
    <source>
        <strain evidence="15 16">Ug99</strain>
    </source>
</reference>
<keyword evidence="9" id="KW-0687">Ribonucleoprotein</keyword>
<evidence type="ECO:0000256" key="8">
    <source>
        <dbReference type="ARBA" id="ARBA00023135"/>
    </source>
</evidence>
<dbReference type="InterPro" id="IPR004125">
    <property type="entry name" value="Signal_recog_particle_SRP54_M"/>
</dbReference>
<dbReference type="InterPro" id="IPR013822">
    <property type="entry name" value="Signal_recog_particl_SRP54_hlx"/>
</dbReference>
<comment type="caution">
    <text evidence="15">The sequence shown here is derived from an EMBL/GenBank/DDBJ whole genome shotgun (WGS) entry which is preliminary data.</text>
</comment>
<evidence type="ECO:0000256" key="12">
    <source>
        <dbReference type="ARBA" id="ARBA00048157"/>
    </source>
</evidence>
<evidence type="ECO:0000256" key="10">
    <source>
        <dbReference type="ARBA" id="ARBA00034905"/>
    </source>
</evidence>
<feature type="compositionally biased region" description="Low complexity" evidence="13">
    <location>
        <begin position="95"/>
        <end position="104"/>
    </location>
</feature>
<feature type="domain" description="SRP54-type proteins GTP-binding" evidence="14">
    <location>
        <begin position="287"/>
        <end position="300"/>
    </location>
</feature>
<dbReference type="EC" id="3.6.5.4" evidence="11"/>
<comment type="catalytic activity">
    <reaction evidence="12">
        <text>GTP + H2O = GDP + phosphate + H(+)</text>
        <dbReference type="Rhea" id="RHEA:19669"/>
        <dbReference type="ChEBI" id="CHEBI:15377"/>
        <dbReference type="ChEBI" id="CHEBI:15378"/>
        <dbReference type="ChEBI" id="CHEBI:37565"/>
        <dbReference type="ChEBI" id="CHEBI:43474"/>
        <dbReference type="ChEBI" id="CHEBI:58189"/>
        <dbReference type="EC" id="3.6.5.4"/>
    </reaction>
    <physiologicalReaction direction="left-to-right" evidence="12">
        <dbReference type="Rhea" id="RHEA:19670"/>
    </physiologicalReaction>
</comment>
<evidence type="ECO:0000256" key="6">
    <source>
        <dbReference type="ARBA" id="ARBA00022884"/>
    </source>
</evidence>
<dbReference type="InterPro" id="IPR036891">
    <property type="entry name" value="Signal_recog_part_SRP54_M_sf"/>
</dbReference>
<dbReference type="InterPro" id="IPR000897">
    <property type="entry name" value="SRP54_GTPase_dom"/>
</dbReference>
<dbReference type="InterPro" id="IPR036225">
    <property type="entry name" value="SRP/SRP_N"/>
</dbReference>
<dbReference type="SUPFAM" id="SSF52540">
    <property type="entry name" value="P-loop containing nucleoside triphosphate hydrolases"/>
    <property type="match status" value="1"/>
</dbReference>
<feature type="region of interest" description="Disordered" evidence="13">
    <location>
        <begin position="483"/>
        <end position="503"/>
    </location>
</feature>
<evidence type="ECO:0000256" key="1">
    <source>
        <dbReference type="ARBA" id="ARBA00004496"/>
    </source>
</evidence>
<dbReference type="Pfam" id="PF02978">
    <property type="entry name" value="SRP_SPB"/>
    <property type="match status" value="1"/>
</dbReference>
<dbReference type="SUPFAM" id="SSF47446">
    <property type="entry name" value="Signal peptide-binding domain"/>
    <property type="match status" value="1"/>
</dbReference>
<evidence type="ECO:0000256" key="2">
    <source>
        <dbReference type="ARBA" id="ARBA00005450"/>
    </source>
</evidence>
<evidence type="ECO:0000256" key="9">
    <source>
        <dbReference type="ARBA" id="ARBA00023274"/>
    </source>
</evidence>
<dbReference type="CDD" id="cd17875">
    <property type="entry name" value="SRP54_G"/>
    <property type="match status" value="1"/>
</dbReference>
<dbReference type="InterPro" id="IPR042101">
    <property type="entry name" value="SRP54_N_sf"/>
</dbReference>
<keyword evidence="7" id="KW-0342">GTP-binding</keyword>
<evidence type="ECO:0000313" key="16">
    <source>
        <dbReference type="Proteomes" id="UP000325313"/>
    </source>
</evidence>
<sequence length="635" mass="67825">MVLADLGKKINAAFSELQRTPLIDDKALDLLLKGISAALLSSDVNVTLVANLRNRVKSKLSPQLEKLIQSPAKQKQLVHKTVFDELVALVSPTGSASDHASSSSRTTEYTPWQPKKGKPNVIMFVGLQGSGKTTSCTKLAVYYRRKGFKTALVCADTFRAGAFDQLKQNATKAKIPFYGSHTETDPIAISTAGVTRFKRERFEVIIVDTSGRHRQETELFEEMKQISAGVTPNLTIMVLDGAIGQAAEAQTRAFKEAADFGAIIVTKMDGHAKGGGAISAVAAAQTPIMFIGTGEHLHDLERFAPEPFISKLLGMGDIGEFLETMQDLQSATPSQNREEMRQRIERGVFTIRDLRDQMSNLTQMGSISKIASMIPGMSNMMAGLGGDGDEMSQKMKRMVFIFDAMSPQELDSDGSIFRKKRRTGDNTRQLADGEPREPHPRVLRIARGSGTSVDEVEGMLAQHAMFATMVKGAGGKRKWEQQQALKQAQQQSKAMMGGSRGGKVKQQQVTIEQLVKMAPAQRSQVLRQAPASVRKQIEDAGGVDAFYALSQAAQRTGGQPSAAARARRAAAAMGGAGGGAGGGGLGSLLGGLGGLGGLAGGQMPDPEVMRKMMEQMGMGDLGSMFGAGGPGPGNH</sequence>
<gene>
    <name evidence="15" type="primary">SRP54_2</name>
    <name evidence="15" type="ORF">PGTUg99_033717</name>
</gene>
<dbReference type="Proteomes" id="UP000325313">
    <property type="component" value="Unassembled WGS sequence"/>
</dbReference>
<dbReference type="SMART" id="SM00382">
    <property type="entry name" value="AAA"/>
    <property type="match status" value="1"/>
</dbReference>
<dbReference type="Pfam" id="PF00448">
    <property type="entry name" value="SRP54"/>
    <property type="match status" value="1"/>
</dbReference>
<dbReference type="GO" id="GO:0008312">
    <property type="term" value="F:7S RNA binding"/>
    <property type="evidence" value="ECO:0007669"/>
    <property type="project" value="InterPro"/>
</dbReference>
<keyword evidence="6" id="KW-0694">RNA-binding</keyword>
<evidence type="ECO:0000256" key="11">
    <source>
        <dbReference type="ARBA" id="ARBA00035672"/>
    </source>
</evidence>
<dbReference type="InterPro" id="IPR022941">
    <property type="entry name" value="SRP54"/>
</dbReference>
<dbReference type="EMBL" id="VDEP01000304">
    <property type="protein sequence ID" value="KAA1109747.1"/>
    <property type="molecule type" value="Genomic_DNA"/>
</dbReference>
<accession>A0A5B0Q9A0</accession>
<dbReference type="SMART" id="SM00962">
    <property type="entry name" value="SRP54"/>
    <property type="match status" value="1"/>
</dbReference>
<dbReference type="GO" id="GO:0005786">
    <property type="term" value="C:signal recognition particle, endoplasmic reticulum targeting"/>
    <property type="evidence" value="ECO:0007669"/>
    <property type="project" value="UniProtKB-KW"/>
</dbReference>
<keyword evidence="3" id="KW-0963">Cytoplasm</keyword>
<dbReference type="Gene3D" id="1.10.260.30">
    <property type="entry name" value="Signal recognition particle, SRP54 subunit, M-domain"/>
    <property type="match status" value="1"/>
</dbReference>
<comment type="similarity">
    <text evidence="2">Belongs to the GTP-binding SRP family. SRP54 subfamily.</text>
</comment>
<dbReference type="Gene3D" id="1.20.120.140">
    <property type="entry name" value="Signal recognition particle SRP54, nucleotide-binding domain"/>
    <property type="match status" value="1"/>
</dbReference>
<dbReference type="GO" id="GO:0005829">
    <property type="term" value="C:cytosol"/>
    <property type="evidence" value="ECO:0007669"/>
    <property type="project" value="TreeGrafter"/>
</dbReference>
<feature type="region of interest" description="Disordered" evidence="13">
    <location>
        <begin position="93"/>
        <end position="114"/>
    </location>
</feature>
<dbReference type="PANTHER" id="PTHR11564:SF5">
    <property type="entry name" value="SIGNAL RECOGNITION PARTICLE SUBUNIT SRP54"/>
    <property type="match status" value="1"/>
</dbReference>
<dbReference type="InterPro" id="IPR027417">
    <property type="entry name" value="P-loop_NTPase"/>
</dbReference>
<evidence type="ECO:0000256" key="13">
    <source>
        <dbReference type="SAM" id="MobiDB-lite"/>
    </source>
</evidence>
<organism evidence="15 16">
    <name type="scientific">Puccinia graminis f. sp. tritici</name>
    <dbReference type="NCBI Taxonomy" id="56615"/>
    <lineage>
        <taxon>Eukaryota</taxon>
        <taxon>Fungi</taxon>
        <taxon>Dikarya</taxon>
        <taxon>Basidiomycota</taxon>
        <taxon>Pucciniomycotina</taxon>
        <taxon>Pucciniomycetes</taxon>
        <taxon>Pucciniales</taxon>
        <taxon>Pucciniaceae</taxon>
        <taxon>Puccinia</taxon>
    </lineage>
</organism>